<dbReference type="Gene3D" id="3.10.180.10">
    <property type="entry name" value="2,3-Dihydroxybiphenyl 1,2-Dioxygenase, domain 1"/>
    <property type="match status" value="1"/>
</dbReference>
<dbReference type="AlphaFoldDB" id="A0A916SYD9"/>
<evidence type="ECO:0000313" key="2">
    <source>
        <dbReference type="EMBL" id="GGB23509.1"/>
    </source>
</evidence>
<protein>
    <submittedName>
        <fullName evidence="2">Glyoxalase</fullName>
    </submittedName>
</protein>
<dbReference type="InterPro" id="IPR037523">
    <property type="entry name" value="VOC_core"/>
</dbReference>
<feature type="domain" description="VOC" evidence="1">
    <location>
        <begin position="6"/>
        <end position="130"/>
    </location>
</feature>
<comment type="caution">
    <text evidence="2">The sequence shown here is derived from an EMBL/GenBank/DDBJ whole genome shotgun (WGS) entry which is preliminary data.</text>
</comment>
<dbReference type="PANTHER" id="PTHR36503:SF3">
    <property type="entry name" value="BLR0126 PROTEIN"/>
    <property type="match status" value="1"/>
</dbReference>
<dbReference type="InterPro" id="IPR004360">
    <property type="entry name" value="Glyas_Fos-R_dOase_dom"/>
</dbReference>
<dbReference type="PROSITE" id="PS51819">
    <property type="entry name" value="VOC"/>
    <property type="match status" value="1"/>
</dbReference>
<dbReference type="Proteomes" id="UP000621454">
    <property type="component" value="Unassembled WGS sequence"/>
</dbReference>
<dbReference type="PANTHER" id="PTHR36503">
    <property type="entry name" value="BLR2520 PROTEIN"/>
    <property type="match status" value="1"/>
</dbReference>
<dbReference type="SUPFAM" id="SSF54593">
    <property type="entry name" value="Glyoxalase/Bleomycin resistance protein/Dihydroxybiphenyl dioxygenase"/>
    <property type="match status" value="1"/>
</dbReference>
<accession>A0A916SYD9</accession>
<evidence type="ECO:0000313" key="3">
    <source>
        <dbReference type="Proteomes" id="UP000621454"/>
    </source>
</evidence>
<reference evidence="2" key="1">
    <citation type="journal article" date="2014" name="Int. J. Syst. Evol. Microbiol.">
        <title>Complete genome sequence of Corynebacterium casei LMG S-19264T (=DSM 44701T), isolated from a smear-ripened cheese.</title>
        <authorList>
            <consortium name="US DOE Joint Genome Institute (JGI-PGF)"/>
            <person name="Walter F."/>
            <person name="Albersmeier A."/>
            <person name="Kalinowski J."/>
            <person name="Ruckert C."/>
        </authorList>
    </citation>
    <scope>NUCLEOTIDE SEQUENCE</scope>
    <source>
        <strain evidence="2">CGMCC 1.12827</strain>
    </source>
</reference>
<evidence type="ECO:0000259" key="1">
    <source>
        <dbReference type="PROSITE" id="PS51819"/>
    </source>
</evidence>
<gene>
    <name evidence="2" type="ORF">GCM10011489_09700</name>
</gene>
<reference evidence="2" key="2">
    <citation type="submission" date="2020-09" db="EMBL/GenBank/DDBJ databases">
        <authorList>
            <person name="Sun Q."/>
            <person name="Zhou Y."/>
        </authorList>
    </citation>
    <scope>NUCLEOTIDE SEQUENCE</scope>
    <source>
        <strain evidence="2">CGMCC 1.12827</strain>
    </source>
</reference>
<proteinExistence type="predicted"/>
<name>A0A916SYD9_9ACTN</name>
<dbReference type="RefSeq" id="WP_188585448.1">
    <property type="nucleotide sequence ID" value="NZ_BMGC01000004.1"/>
</dbReference>
<organism evidence="2 3">
    <name type="scientific">Gordonia jinhuaensis</name>
    <dbReference type="NCBI Taxonomy" id="1517702"/>
    <lineage>
        <taxon>Bacteria</taxon>
        <taxon>Bacillati</taxon>
        <taxon>Actinomycetota</taxon>
        <taxon>Actinomycetes</taxon>
        <taxon>Mycobacteriales</taxon>
        <taxon>Gordoniaceae</taxon>
        <taxon>Gordonia</taxon>
    </lineage>
</organism>
<sequence>MTALPRLDGSSIVVSDMAASLAFYRACGLAIPDDVDDHPHVDVPVADGFRLMFDTIDTVRSFDPGWSAPAGGHRFTLAFACDTPADVDAAHARLIALGYRSHHEPFDAFWGQHYAAVLDPDGAPVDFYAPLLPTPGGR</sequence>
<dbReference type="InterPro" id="IPR029068">
    <property type="entry name" value="Glyas_Bleomycin-R_OHBP_Dase"/>
</dbReference>
<dbReference type="EMBL" id="BMGC01000004">
    <property type="protein sequence ID" value="GGB23509.1"/>
    <property type="molecule type" value="Genomic_DNA"/>
</dbReference>
<keyword evidence="3" id="KW-1185">Reference proteome</keyword>
<dbReference type="Pfam" id="PF00903">
    <property type="entry name" value="Glyoxalase"/>
    <property type="match status" value="1"/>
</dbReference>